<feature type="compositionally biased region" description="Basic residues" evidence="1">
    <location>
        <begin position="492"/>
        <end position="507"/>
    </location>
</feature>
<protein>
    <recommendedName>
        <fullName evidence="3">Synaptobrevin, longin-like domain protein</fullName>
    </recommendedName>
</protein>
<comment type="caution">
    <text evidence="2">The sequence shown here is derived from an EMBL/GenBank/DDBJ whole genome shotgun (WGS) entry which is preliminary data.</text>
</comment>
<proteinExistence type="predicted"/>
<reference evidence="2" key="1">
    <citation type="journal article" date="2019" name="Sci. Rep.">
        <title>Draft genome of Tanacetum cinerariifolium, the natural source of mosquito coil.</title>
        <authorList>
            <person name="Yamashiro T."/>
            <person name="Shiraishi A."/>
            <person name="Satake H."/>
            <person name="Nakayama K."/>
        </authorList>
    </citation>
    <scope>NUCLEOTIDE SEQUENCE</scope>
</reference>
<name>A0A6L2N110_TANCI</name>
<gene>
    <name evidence="2" type="ORF">Tci_051876</name>
</gene>
<evidence type="ECO:0000256" key="1">
    <source>
        <dbReference type="SAM" id="MobiDB-lite"/>
    </source>
</evidence>
<dbReference type="AlphaFoldDB" id="A0A6L2N110"/>
<dbReference type="EMBL" id="BKCJ010007969">
    <property type="protein sequence ID" value="GEU79898.1"/>
    <property type="molecule type" value="Genomic_DNA"/>
</dbReference>
<sequence length="546" mass="63096">MALTFADTHNMITYLTKSDASEGFDQIIDFLNISSIKYALIVNPNIYVSCIKQFWSSFLMKKVNDVTRLQALVDKKKVIITKATIREALRLDDAESIDCLPNEEIFTELSRMGYEKPSTKLTFYKAFFLPQWKFLIHTILQCMIAKRTSWNEFSSSMASVVICLSTGRKFNFSKYIFDSLVRNVDSSTKFYMYPRFLQLMIRAQVGDLSFYTTKYSSPALTKMVFTNMRRVGKGFFVVDTPLFKGMVKKLERKNKLKVYGLRRLKKVGTAQRVESSGDTVMDDVSKQGEIIANMDVDEDVTLKDVAVVAKEVAVEKDAEIEENADVQGRPEESQAQIYKIDLEHADKVLSMQDDNAARRRKLIRDLEEAATPSIIIHCKPKSKDKGKGILVEEPKPLNKQAQIEQDEAYCREKRKKDNDVVRYQALKRKPQTKAQARKNMMIYVRNMAGFKMDYFKEMSYDKIHPIFETYFNSNVDFLEKTKEQLEEEKSRALKRKTKSSKGKATKKQKLDEEVEELKKHLQIVPNDEDDVYTEATPLTRKVLVVD</sequence>
<feature type="region of interest" description="Disordered" evidence="1">
    <location>
        <begin position="489"/>
        <end position="511"/>
    </location>
</feature>
<accession>A0A6L2N110</accession>
<evidence type="ECO:0000313" key="2">
    <source>
        <dbReference type="EMBL" id="GEU79898.1"/>
    </source>
</evidence>
<organism evidence="2">
    <name type="scientific">Tanacetum cinerariifolium</name>
    <name type="common">Dalmatian daisy</name>
    <name type="synonym">Chrysanthemum cinerariifolium</name>
    <dbReference type="NCBI Taxonomy" id="118510"/>
    <lineage>
        <taxon>Eukaryota</taxon>
        <taxon>Viridiplantae</taxon>
        <taxon>Streptophyta</taxon>
        <taxon>Embryophyta</taxon>
        <taxon>Tracheophyta</taxon>
        <taxon>Spermatophyta</taxon>
        <taxon>Magnoliopsida</taxon>
        <taxon>eudicotyledons</taxon>
        <taxon>Gunneridae</taxon>
        <taxon>Pentapetalae</taxon>
        <taxon>asterids</taxon>
        <taxon>campanulids</taxon>
        <taxon>Asterales</taxon>
        <taxon>Asteraceae</taxon>
        <taxon>Asteroideae</taxon>
        <taxon>Anthemideae</taxon>
        <taxon>Anthemidinae</taxon>
        <taxon>Tanacetum</taxon>
    </lineage>
</organism>
<evidence type="ECO:0008006" key="3">
    <source>
        <dbReference type="Google" id="ProtNLM"/>
    </source>
</evidence>